<organism evidence="2 3">
    <name type="scientific">Kaustia mangrovi</name>
    <dbReference type="NCBI Taxonomy" id="2593653"/>
    <lineage>
        <taxon>Bacteria</taxon>
        <taxon>Pseudomonadati</taxon>
        <taxon>Pseudomonadota</taxon>
        <taxon>Alphaproteobacteria</taxon>
        <taxon>Hyphomicrobiales</taxon>
        <taxon>Parvibaculaceae</taxon>
        <taxon>Kaustia</taxon>
    </lineage>
</organism>
<dbReference type="AlphaFoldDB" id="A0A7S8C5K2"/>
<evidence type="ECO:0000313" key="3">
    <source>
        <dbReference type="Proteomes" id="UP000593594"/>
    </source>
</evidence>
<dbReference type="Pfam" id="PF03886">
    <property type="entry name" value="ABC_trans_aux"/>
    <property type="match status" value="1"/>
</dbReference>
<reference evidence="2 3" key="1">
    <citation type="submission" date="2020-06" db="EMBL/GenBank/DDBJ databases">
        <title>Genome sequence of 2 isolates from Red Sea Mangroves.</title>
        <authorList>
            <person name="Sefrji F."/>
            <person name="Michoud G."/>
            <person name="Merlino G."/>
            <person name="Daffonchio D."/>
        </authorList>
    </citation>
    <scope>NUCLEOTIDE SEQUENCE [LARGE SCALE GENOMIC DNA]</scope>
    <source>
        <strain evidence="2 3">R1DC25</strain>
    </source>
</reference>
<dbReference type="Gene3D" id="3.40.50.10610">
    <property type="entry name" value="ABC-type transport auxiliary lipoprotein component"/>
    <property type="match status" value="1"/>
</dbReference>
<protein>
    <submittedName>
        <fullName evidence="2">Membrane integrity-associated transporter subunit PqiC</fullName>
    </submittedName>
</protein>
<dbReference type="SUPFAM" id="SSF159594">
    <property type="entry name" value="XCC0632-like"/>
    <property type="match status" value="1"/>
</dbReference>
<proteinExistence type="predicted"/>
<dbReference type="KEGG" id="kmn:HW532_14540"/>
<dbReference type="RefSeq" id="WP_213161159.1">
    <property type="nucleotide sequence ID" value="NZ_CP058214.1"/>
</dbReference>
<evidence type="ECO:0000259" key="1">
    <source>
        <dbReference type="Pfam" id="PF03886"/>
    </source>
</evidence>
<keyword evidence="3" id="KW-1185">Reference proteome</keyword>
<gene>
    <name evidence="2" type="ORF">HW532_14540</name>
</gene>
<dbReference type="Proteomes" id="UP000593594">
    <property type="component" value="Chromosome"/>
</dbReference>
<dbReference type="EMBL" id="CP058214">
    <property type="protein sequence ID" value="QPC43795.1"/>
    <property type="molecule type" value="Genomic_DNA"/>
</dbReference>
<accession>A0A7S8C5K2</accession>
<name>A0A7S8C5K2_9HYPH</name>
<sequence length="190" mass="20198">MAWVGKFGFILLLGGLMTACLQKPPAELVVMTGDGIAPGGSARSRVAVNIPTVSAPEYLDTYDVLIRTSEFSLKAAPNAKWAEKPSAALTRLIRARAAAAGFATVDRADYDVLVDVDRFEPTSGGTVVLSARWRVVDANDRETVVARGGDTIYQPVAQGPNGNIAAMEVAGQELARRVVSSIPRRARRSS</sequence>
<feature type="domain" description="ABC-type transport auxiliary lipoprotein component" evidence="1">
    <location>
        <begin position="40"/>
        <end position="178"/>
    </location>
</feature>
<dbReference type="PROSITE" id="PS51257">
    <property type="entry name" value="PROKAR_LIPOPROTEIN"/>
    <property type="match status" value="1"/>
</dbReference>
<dbReference type="InterPro" id="IPR005586">
    <property type="entry name" value="ABC_trans_aux"/>
</dbReference>
<evidence type="ECO:0000313" key="2">
    <source>
        <dbReference type="EMBL" id="QPC43795.1"/>
    </source>
</evidence>